<comment type="caution">
    <text evidence="1">The sequence shown here is derived from an EMBL/GenBank/DDBJ whole genome shotgun (WGS) entry which is preliminary data.</text>
</comment>
<keyword evidence="2" id="KW-1185">Reference proteome</keyword>
<reference evidence="1 2" key="1">
    <citation type="journal article" date="2019" name="Sci. Rep.">
        <title>Orb-weaving spider Araneus ventricosus genome elucidates the spidroin gene catalogue.</title>
        <authorList>
            <person name="Kono N."/>
            <person name="Nakamura H."/>
            <person name="Ohtoshi R."/>
            <person name="Moran D.A.P."/>
            <person name="Shinohara A."/>
            <person name="Yoshida Y."/>
            <person name="Fujiwara M."/>
            <person name="Mori M."/>
            <person name="Tomita M."/>
            <person name="Arakawa K."/>
        </authorList>
    </citation>
    <scope>NUCLEOTIDE SEQUENCE [LARGE SCALE GENOMIC DNA]</scope>
</reference>
<dbReference type="AlphaFoldDB" id="A0A4Y2Q9Q7"/>
<name>A0A4Y2Q9Q7_ARAVE</name>
<sequence length="98" mass="11941">MARARDTLAGTKHRRKRPLQRWRVTSVGRDSNERPNRPLHVFWRFRSQLSDIASKSYTFLWSLLSLQWVPMRYLWTITSALIEQNWCGVIWRMKPFHR</sequence>
<dbReference type="EMBL" id="BGPR01013485">
    <property type="protein sequence ID" value="GBN60898.1"/>
    <property type="molecule type" value="Genomic_DNA"/>
</dbReference>
<proteinExistence type="predicted"/>
<dbReference type="Proteomes" id="UP000499080">
    <property type="component" value="Unassembled WGS sequence"/>
</dbReference>
<protein>
    <submittedName>
        <fullName evidence="1">Uncharacterized protein</fullName>
    </submittedName>
</protein>
<organism evidence="1 2">
    <name type="scientific">Araneus ventricosus</name>
    <name type="common">Orbweaver spider</name>
    <name type="synonym">Epeira ventricosa</name>
    <dbReference type="NCBI Taxonomy" id="182803"/>
    <lineage>
        <taxon>Eukaryota</taxon>
        <taxon>Metazoa</taxon>
        <taxon>Ecdysozoa</taxon>
        <taxon>Arthropoda</taxon>
        <taxon>Chelicerata</taxon>
        <taxon>Arachnida</taxon>
        <taxon>Araneae</taxon>
        <taxon>Araneomorphae</taxon>
        <taxon>Entelegynae</taxon>
        <taxon>Araneoidea</taxon>
        <taxon>Araneidae</taxon>
        <taxon>Araneus</taxon>
    </lineage>
</organism>
<evidence type="ECO:0000313" key="2">
    <source>
        <dbReference type="Proteomes" id="UP000499080"/>
    </source>
</evidence>
<accession>A0A4Y2Q9Q7</accession>
<gene>
    <name evidence="1" type="ORF">AVEN_204237_1</name>
</gene>
<evidence type="ECO:0000313" key="1">
    <source>
        <dbReference type="EMBL" id="GBN60898.1"/>
    </source>
</evidence>